<keyword evidence="2 7" id="KW-0548">Nucleotidyltransferase</keyword>
<dbReference type="InterPro" id="IPR043519">
    <property type="entry name" value="NT_sf"/>
</dbReference>
<feature type="domain" description="PII-uridylyltransferase/Glutamine-synthetase adenylyltransferase" evidence="9">
    <location>
        <begin position="775"/>
        <end position="867"/>
    </location>
</feature>
<dbReference type="Gene3D" id="3.30.460.10">
    <property type="entry name" value="Beta Polymerase, domain 2"/>
    <property type="match status" value="2"/>
</dbReference>
<dbReference type="EMBL" id="CP071060">
    <property type="protein sequence ID" value="QSI75829.1"/>
    <property type="molecule type" value="Genomic_DNA"/>
</dbReference>
<dbReference type="HAMAP" id="MF_00802">
    <property type="entry name" value="GlnE"/>
    <property type="match status" value="1"/>
</dbReference>
<evidence type="ECO:0000256" key="3">
    <source>
        <dbReference type="ARBA" id="ARBA00022741"/>
    </source>
</evidence>
<comment type="catalytic activity">
    <reaction evidence="7">
        <text>[glutamine synthetase]-O(4)-(5'-adenylyl)-L-tyrosine + phosphate = [glutamine synthetase]-L-tyrosine + ADP</text>
        <dbReference type="Rhea" id="RHEA:43716"/>
        <dbReference type="Rhea" id="RHEA-COMP:10660"/>
        <dbReference type="Rhea" id="RHEA-COMP:10661"/>
        <dbReference type="ChEBI" id="CHEBI:43474"/>
        <dbReference type="ChEBI" id="CHEBI:46858"/>
        <dbReference type="ChEBI" id="CHEBI:83624"/>
        <dbReference type="ChEBI" id="CHEBI:456216"/>
        <dbReference type="EC" id="2.7.7.89"/>
    </reaction>
</comment>
<evidence type="ECO:0000256" key="1">
    <source>
        <dbReference type="ARBA" id="ARBA00022679"/>
    </source>
</evidence>
<evidence type="ECO:0000256" key="6">
    <source>
        <dbReference type="ARBA" id="ARBA00023268"/>
    </source>
</evidence>
<dbReference type="Proteomes" id="UP000663570">
    <property type="component" value="Chromosome"/>
</dbReference>
<evidence type="ECO:0000313" key="11">
    <source>
        <dbReference type="Proteomes" id="UP000663570"/>
    </source>
</evidence>
<evidence type="ECO:0000259" key="8">
    <source>
        <dbReference type="Pfam" id="PF03710"/>
    </source>
</evidence>
<dbReference type="PANTHER" id="PTHR30621">
    <property type="entry name" value="GLUTAMINE SYNTHETASE ADENYLYLTRANSFERASE"/>
    <property type="match status" value="1"/>
</dbReference>
<dbReference type="SUPFAM" id="SSF81593">
    <property type="entry name" value="Nucleotidyltransferase substrate binding subunit/domain"/>
    <property type="match status" value="2"/>
</dbReference>
<organism evidence="10 11">
    <name type="scientific">Niveibacterium microcysteis</name>
    <dbReference type="NCBI Taxonomy" id="2811415"/>
    <lineage>
        <taxon>Bacteria</taxon>
        <taxon>Pseudomonadati</taxon>
        <taxon>Pseudomonadota</taxon>
        <taxon>Betaproteobacteria</taxon>
        <taxon>Rhodocyclales</taxon>
        <taxon>Rhodocyclaceae</taxon>
        <taxon>Niveibacterium</taxon>
    </lineage>
</organism>
<dbReference type="Gene3D" id="1.20.120.1510">
    <property type="match status" value="1"/>
</dbReference>
<keyword evidence="11" id="KW-1185">Reference proteome</keyword>
<reference evidence="10 11" key="1">
    <citation type="submission" date="2021-02" db="EMBL/GenBank/DDBJ databases">
        <title>Niveibacterium changnyeongensis HC41.</title>
        <authorList>
            <person name="Kang M."/>
        </authorList>
    </citation>
    <scope>NUCLEOTIDE SEQUENCE [LARGE SCALE GENOMIC DNA]</scope>
    <source>
        <strain evidence="10 11">HC41</strain>
    </source>
</reference>
<dbReference type="EC" id="2.7.7.42" evidence="7"/>
<proteinExistence type="inferred from homology"/>
<feature type="region of interest" description="Adenylyl transferase" evidence="7">
    <location>
        <begin position="422"/>
        <end position="894"/>
    </location>
</feature>
<evidence type="ECO:0000256" key="2">
    <source>
        <dbReference type="ARBA" id="ARBA00022695"/>
    </source>
</evidence>
<evidence type="ECO:0000256" key="7">
    <source>
        <dbReference type="HAMAP-Rule" id="MF_00802"/>
    </source>
</evidence>
<keyword evidence="6 7" id="KW-0511">Multifunctional enzyme</keyword>
<accession>A0ABX7M545</accession>
<comment type="cofactor">
    <cofactor evidence="7">
        <name>Mg(2+)</name>
        <dbReference type="ChEBI" id="CHEBI:18420"/>
    </cofactor>
</comment>
<dbReference type="CDD" id="cd05401">
    <property type="entry name" value="NT_GlnE_GlnD_like"/>
    <property type="match status" value="2"/>
</dbReference>
<protein>
    <recommendedName>
        <fullName evidence="7">Bifunctional glutamine synthetase adenylyltransferase/adenylyl-removing enzyme</fullName>
    </recommendedName>
    <alternativeName>
        <fullName evidence="7">ATP:glutamine synthetase adenylyltransferase</fullName>
    </alternativeName>
    <alternativeName>
        <fullName evidence="7">ATase</fullName>
    </alternativeName>
    <domain>
        <recommendedName>
            <fullName evidence="7">Glutamine synthetase adenylyl-L-tyrosine phosphorylase</fullName>
            <ecNumber evidence="7">2.7.7.89</ecNumber>
        </recommendedName>
        <alternativeName>
            <fullName evidence="7">Adenylyl removase</fullName>
            <shortName evidence="7">AR</shortName>
            <shortName evidence="7">AT-N</shortName>
        </alternativeName>
    </domain>
    <domain>
        <recommendedName>
            <fullName evidence="7">Glutamine synthetase adenylyl transferase</fullName>
            <ecNumber evidence="7">2.7.7.42</ecNumber>
        </recommendedName>
        <alternativeName>
            <fullName evidence="7">Adenylyl transferase</fullName>
            <shortName evidence="7">AT</shortName>
            <shortName evidence="7">AT-C</shortName>
        </alternativeName>
    </domain>
</protein>
<feature type="domain" description="Glutamate-ammonia ligase adenylyltransferase repeated" evidence="8">
    <location>
        <begin position="519"/>
        <end position="753"/>
    </location>
</feature>
<dbReference type="GO" id="GO:0008882">
    <property type="term" value="F:[glutamate-ammonia-ligase] adenylyltransferase activity"/>
    <property type="evidence" value="ECO:0007669"/>
    <property type="project" value="UniProtKB-EC"/>
</dbReference>
<keyword evidence="4 7" id="KW-0067">ATP-binding</keyword>
<evidence type="ECO:0000313" key="10">
    <source>
        <dbReference type="EMBL" id="QSI75829.1"/>
    </source>
</evidence>
<feature type="region of interest" description="Adenylyl removase" evidence="7">
    <location>
        <begin position="1"/>
        <end position="412"/>
    </location>
</feature>
<comment type="function">
    <text evidence="7">Involved in the regulation of glutamine synthetase GlnA, a key enzyme in the process to assimilate ammonia. When cellular nitrogen levels are high, the C-terminal adenylyl transferase (AT) inactivates GlnA by covalent transfer of an adenylyl group from ATP to specific tyrosine residue of GlnA, thus reducing its activity. Conversely, when nitrogen levels are low, the N-terminal adenylyl removase (AR) activates GlnA by removing the adenylyl group by phosphorolysis, increasing its activity. The regulatory region of GlnE binds the signal transduction protein PII (GlnB) which indicates the nitrogen status of the cell.</text>
</comment>
<dbReference type="InterPro" id="IPR005190">
    <property type="entry name" value="GlnE_rpt_dom"/>
</dbReference>
<dbReference type="SUPFAM" id="SSF81301">
    <property type="entry name" value="Nucleotidyltransferase"/>
    <property type="match status" value="2"/>
</dbReference>
<feature type="domain" description="Glutamate-ammonia ligase adenylyltransferase repeated" evidence="8">
    <location>
        <begin position="9"/>
        <end position="243"/>
    </location>
</feature>
<keyword evidence="3 7" id="KW-0547">Nucleotide-binding</keyword>
<comment type="similarity">
    <text evidence="7">Belongs to the GlnE family.</text>
</comment>
<evidence type="ECO:0000259" key="9">
    <source>
        <dbReference type="Pfam" id="PF08335"/>
    </source>
</evidence>
<evidence type="ECO:0000256" key="4">
    <source>
        <dbReference type="ARBA" id="ARBA00022840"/>
    </source>
</evidence>
<keyword evidence="10" id="KW-0436">Ligase</keyword>
<dbReference type="RefSeq" id="WP_206253691.1">
    <property type="nucleotide sequence ID" value="NZ_CP071060.1"/>
</dbReference>
<gene>
    <name evidence="7 10" type="primary">glnE</name>
    <name evidence="10" type="ORF">JY500_15255</name>
</gene>
<keyword evidence="5 7" id="KW-0460">Magnesium</keyword>
<dbReference type="InterPro" id="IPR023057">
    <property type="entry name" value="GlnE"/>
</dbReference>
<dbReference type="GO" id="GO:0047388">
    <property type="term" value="F:[glutamine synthetase]-adenylyl-L-tyrosine phosphorylase activity"/>
    <property type="evidence" value="ECO:0007669"/>
    <property type="project" value="UniProtKB-EC"/>
</dbReference>
<dbReference type="Pfam" id="PF08335">
    <property type="entry name" value="GlnD_UR_UTase"/>
    <property type="match status" value="2"/>
</dbReference>
<comment type="catalytic activity">
    <reaction evidence="7">
        <text>[glutamine synthetase]-L-tyrosine + ATP = [glutamine synthetase]-O(4)-(5'-adenylyl)-L-tyrosine + diphosphate</text>
        <dbReference type="Rhea" id="RHEA:18589"/>
        <dbReference type="Rhea" id="RHEA-COMP:10660"/>
        <dbReference type="Rhea" id="RHEA-COMP:10661"/>
        <dbReference type="ChEBI" id="CHEBI:30616"/>
        <dbReference type="ChEBI" id="CHEBI:33019"/>
        <dbReference type="ChEBI" id="CHEBI:46858"/>
        <dbReference type="ChEBI" id="CHEBI:83624"/>
        <dbReference type="EC" id="2.7.7.42"/>
    </reaction>
</comment>
<dbReference type="NCBIfam" id="NF008292">
    <property type="entry name" value="PRK11072.1"/>
    <property type="match status" value="1"/>
</dbReference>
<dbReference type="PANTHER" id="PTHR30621:SF0">
    <property type="entry name" value="BIFUNCTIONAL GLUTAMINE SYNTHETASE ADENYLYLTRANSFERASE_ADENYLYL-REMOVING ENZYME"/>
    <property type="match status" value="1"/>
</dbReference>
<keyword evidence="1 7" id="KW-0808">Transferase</keyword>
<dbReference type="Pfam" id="PF03710">
    <property type="entry name" value="GlnE"/>
    <property type="match status" value="2"/>
</dbReference>
<dbReference type="InterPro" id="IPR013546">
    <property type="entry name" value="PII_UdlTrfase/GS_AdlTrfase"/>
</dbReference>
<feature type="domain" description="PII-uridylyltransferase/Glutamine-synthetase adenylyltransferase" evidence="9">
    <location>
        <begin position="269"/>
        <end position="405"/>
    </location>
</feature>
<dbReference type="EC" id="2.7.7.89" evidence="7"/>
<evidence type="ECO:0000256" key="5">
    <source>
        <dbReference type="ARBA" id="ARBA00022842"/>
    </source>
</evidence>
<dbReference type="Gene3D" id="1.20.120.330">
    <property type="entry name" value="Nucleotidyltransferases domain 2"/>
    <property type="match status" value="2"/>
</dbReference>
<dbReference type="GO" id="GO:0016874">
    <property type="term" value="F:ligase activity"/>
    <property type="evidence" value="ECO:0007669"/>
    <property type="project" value="UniProtKB-KW"/>
</dbReference>
<sequence length="894" mass="100258">METVGTLTERLTPALAASRYLQRELAARPWLAPLLEASIDAPMGAEAMRDFLAREAPDEAQLKRGLRRLRTWVICHTAARDLLGLAPLAEVTETMTRLAEVCIAHAHDQLHTGLAERHGAPACADGTPMRMVIIGMGKLGGRELNVSSDIDLIFAYPEDGDTTGPRPLSHFDFFTRLGRQIIAAIGEVTEDGFVFRVDMRLRPNGDSGPLVSSFDALEHYFIAQGREWERFAWIKARPLCGERLDELADIVRPFVFRKYLDFGAINAMRALHAQIRAQVARREMATNIKLGPGGIREIEFTAQVFQIIRGGRDAGLQIKPTMQVLEALADRGVLDYGAVTAMGDAYVFLRRLEHRLQYLDDAQTHDLPATPEDRARIAIAMGFADEAAMAAELEHHRTVVSASFQAACGDPNEADHALDELWDATITPEHVANRFEAMQFRNPTAAADRLAQMREGHRYRQLPESIRGRVDALIPRIIEGCAAQPNPDDTLARILTLLDAINRRGAYLALLQQYPQALRRLMELMSASSWAADYLTTHPILLDELLDARQLEEAPDWPAFAQHLREQLDAAEPDIERQMDLMREQHHAQVFRILHQDIAGKWEVEAIGDHLSALADVVLEETLRQCWRKLKQRHRETPRFAVIGYGKLGGKELGYASDLDIVFLYDDEDPSASENYARLAQRLLTWLSARTSAGTLFDTDTRLRPNGESGLLVSGIDAFRKYQDESAWLWEHQALTRARFVAGDAEVGAKFERAREELLRRPRDLTKLAEEVIAMRRKMLDQHASRDASFKVKDDTGGLIDFEFIIQYLVLGHAHAHPKLVANLGNIALARISGELGLVDAAHAKAAADAYRTLRRMQHRLRLNGEKARLPEGAAEAEREAIRTLWMDVFGRPA</sequence>
<name>A0ABX7M545_9RHOO</name>